<dbReference type="InterPro" id="IPR013761">
    <property type="entry name" value="SAM/pointed_sf"/>
</dbReference>
<feature type="region of interest" description="Disordered" evidence="2">
    <location>
        <begin position="133"/>
        <end position="155"/>
    </location>
</feature>
<keyword evidence="1" id="KW-0539">Nucleus</keyword>
<dbReference type="EMBL" id="PDXF01000106">
    <property type="protein sequence ID" value="RYN88164.1"/>
    <property type="molecule type" value="Genomic_DNA"/>
</dbReference>
<evidence type="ECO:0000256" key="1">
    <source>
        <dbReference type="ARBA" id="ARBA00023242"/>
    </source>
</evidence>
<name>A0ABY0FS89_9PLEO</name>
<dbReference type="PANTHER" id="PTHR47654">
    <property type="entry name" value="ZN(II)2CYS6 TRANSCRIPTION FACTOR (EUROFUNG)-RELATED"/>
    <property type="match status" value="1"/>
</dbReference>
<evidence type="ECO:0000313" key="3">
    <source>
        <dbReference type="EMBL" id="RYN88164.1"/>
    </source>
</evidence>
<sequence length="253" mass="29075">MESSSGPSAKVAIPRLRWSDQQTTPPKPPPIRFEIVNKARTRCRKHKTKYFGTRPRCINCEKQGLEYHYDEERKDRLREALQKNQTLTTLLKVISVDLEASRKRIEDALRDFEDDTPLTPDVPIKSIGKRLRRASSFDEQDDNSPNSGEAQAAASVGSIEELDFLEEDRLKNEDASETGYMGHNFQVQWLRSPQGKLRQPEEEGYVLWRQLMTVKEEDFHPLGFKLGHRRKLQSAIATMDGYPQSEPLPSYGS</sequence>
<dbReference type="Gene3D" id="4.10.240.10">
    <property type="entry name" value="Zn(2)-C6 fungal-type DNA-binding domain"/>
    <property type="match status" value="1"/>
</dbReference>
<proteinExistence type="predicted"/>
<reference evidence="4" key="1">
    <citation type="journal article" date="2019" name="bioRxiv">
        <title>Genomics, evolutionary history and diagnostics of the Alternaria alternata species group including apple and Asian pear pathotypes.</title>
        <authorList>
            <person name="Armitage A.D."/>
            <person name="Cockerton H.M."/>
            <person name="Sreenivasaprasad S."/>
            <person name="Woodhall J.W."/>
            <person name="Lane C.R."/>
            <person name="Harrison R.J."/>
            <person name="Clarkson J.P."/>
        </authorList>
    </citation>
    <scope>NUCLEOTIDE SEQUENCE [LARGE SCALE GENOMIC DNA]</scope>
    <source>
        <strain evidence="4">FERA 635</strain>
    </source>
</reference>
<feature type="region of interest" description="Disordered" evidence="2">
    <location>
        <begin position="1"/>
        <end position="32"/>
    </location>
</feature>
<keyword evidence="4" id="KW-1185">Reference proteome</keyword>
<evidence type="ECO:0000256" key="2">
    <source>
        <dbReference type="SAM" id="MobiDB-lite"/>
    </source>
</evidence>
<dbReference type="CDD" id="cd00067">
    <property type="entry name" value="GAL4"/>
    <property type="match status" value="1"/>
</dbReference>
<dbReference type="InterPro" id="IPR001138">
    <property type="entry name" value="Zn2Cys6_DnaBD"/>
</dbReference>
<dbReference type="InterPro" id="IPR036864">
    <property type="entry name" value="Zn2-C6_fun-type_DNA-bd_sf"/>
</dbReference>
<protein>
    <submittedName>
        <fullName evidence="3">Uncharacterized protein</fullName>
    </submittedName>
</protein>
<dbReference type="SUPFAM" id="SSF47769">
    <property type="entry name" value="SAM/Pointed domain"/>
    <property type="match status" value="1"/>
</dbReference>
<dbReference type="Proteomes" id="UP000293195">
    <property type="component" value="Unassembled WGS sequence"/>
</dbReference>
<evidence type="ECO:0000313" key="4">
    <source>
        <dbReference type="Proteomes" id="UP000293195"/>
    </source>
</evidence>
<accession>A0ABY0FS89</accession>
<organism evidence="3 4">
    <name type="scientific">Alternaria tenuissima</name>
    <dbReference type="NCBI Taxonomy" id="119927"/>
    <lineage>
        <taxon>Eukaryota</taxon>
        <taxon>Fungi</taxon>
        <taxon>Dikarya</taxon>
        <taxon>Ascomycota</taxon>
        <taxon>Pezizomycotina</taxon>
        <taxon>Dothideomycetes</taxon>
        <taxon>Pleosporomycetidae</taxon>
        <taxon>Pleosporales</taxon>
        <taxon>Pleosporineae</taxon>
        <taxon>Pleosporaceae</taxon>
        <taxon>Alternaria</taxon>
        <taxon>Alternaria sect. Alternaria</taxon>
        <taxon>Alternaria alternata complex</taxon>
    </lineage>
</organism>
<comment type="caution">
    <text evidence="3">The sequence shown here is derived from an EMBL/GenBank/DDBJ whole genome shotgun (WGS) entry which is preliminary data.</text>
</comment>
<dbReference type="InterPro" id="IPR053230">
    <property type="entry name" value="Trans_reg_galc"/>
</dbReference>
<dbReference type="PANTHER" id="PTHR47654:SF5">
    <property type="entry name" value="TRANSCRIPTION FACTOR DOMAIN-CONTAINING PROTEIN"/>
    <property type="match status" value="1"/>
</dbReference>
<gene>
    <name evidence="3" type="ORF">AA0119_g12104</name>
</gene>